<name>A0A396JW72_MEDTR</name>
<dbReference type="Gramene" id="rna2626">
    <property type="protein sequence ID" value="RHN78957.1"/>
    <property type="gene ID" value="gene2626"/>
</dbReference>
<gene>
    <name evidence="2" type="ORF">MtrunA17_Chr1g0171551</name>
</gene>
<sequence length="192" mass="21832">MIFYILVIWLFVYLYMVVCLCNNLGDKILAIVPAHVVDLFINVLAEDYVYMFAFFHVLCDTARLKAAYNDHRMVIHPQTVVRKTYDFLVHGNGLTPLSSHILARPSLGVGHLIDVIGLLTAISYHNVEDVSYVFFFKNLLFFGDVFHWLMCGHFVDVIGLLTAISYHNAEDSTGTMTTVLKFELTDLMCVSL</sequence>
<reference evidence="3" key="1">
    <citation type="journal article" date="2018" name="Nat. Plants">
        <title>Whole-genome landscape of Medicago truncatula symbiotic genes.</title>
        <authorList>
            <person name="Pecrix Y."/>
            <person name="Staton S.E."/>
            <person name="Sallet E."/>
            <person name="Lelandais-Briere C."/>
            <person name="Moreau S."/>
            <person name="Carrere S."/>
            <person name="Blein T."/>
            <person name="Jardinaud M.F."/>
            <person name="Latrasse D."/>
            <person name="Zouine M."/>
            <person name="Zahm M."/>
            <person name="Kreplak J."/>
            <person name="Mayjonade B."/>
            <person name="Satge C."/>
            <person name="Perez M."/>
            <person name="Cauet S."/>
            <person name="Marande W."/>
            <person name="Chantry-Darmon C."/>
            <person name="Lopez-Roques C."/>
            <person name="Bouchez O."/>
            <person name="Berard A."/>
            <person name="Debelle F."/>
            <person name="Munos S."/>
            <person name="Bendahmane A."/>
            <person name="Berges H."/>
            <person name="Niebel A."/>
            <person name="Buitink J."/>
            <person name="Frugier F."/>
            <person name="Benhamed M."/>
            <person name="Crespi M."/>
            <person name="Gouzy J."/>
            <person name="Gamas P."/>
        </authorList>
    </citation>
    <scope>NUCLEOTIDE SEQUENCE [LARGE SCALE GENOMIC DNA]</scope>
    <source>
        <strain evidence="3">cv. Jemalong A17</strain>
    </source>
</reference>
<dbReference type="EMBL" id="PSQE01000001">
    <property type="protein sequence ID" value="RHN78957.1"/>
    <property type="molecule type" value="Genomic_DNA"/>
</dbReference>
<protein>
    <recommendedName>
        <fullName evidence="4">Transmembrane protein</fullName>
    </recommendedName>
</protein>
<keyword evidence="1" id="KW-0812">Transmembrane</keyword>
<feature type="transmembrane region" description="Helical" evidence="1">
    <location>
        <begin position="6"/>
        <end position="25"/>
    </location>
</feature>
<organism evidence="2 3">
    <name type="scientific">Medicago truncatula</name>
    <name type="common">Barrel medic</name>
    <name type="synonym">Medicago tribuloides</name>
    <dbReference type="NCBI Taxonomy" id="3880"/>
    <lineage>
        <taxon>Eukaryota</taxon>
        <taxon>Viridiplantae</taxon>
        <taxon>Streptophyta</taxon>
        <taxon>Embryophyta</taxon>
        <taxon>Tracheophyta</taxon>
        <taxon>Spermatophyta</taxon>
        <taxon>Magnoliopsida</taxon>
        <taxon>eudicotyledons</taxon>
        <taxon>Gunneridae</taxon>
        <taxon>Pentapetalae</taxon>
        <taxon>rosids</taxon>
        <taxon>fabids</taxon>
        <taxon>Fabales</taxon>
        <taxon>Fabaceae</taxon>
        <taxon>Papilionoideae</taxon>
        <taxon>50 kb inversion clade</taxon>
        <taxon>NPAAA clade</taxon>
        <taxon>Hologalegina</taxon>
        <taxon>IRL clade</taxon>
        <taxon>Trifolieae</taxon>
        <taxon>Medicago</taxon>
    </lineage>
</organism>
<keyword evidence="1" id="KW-1133">Transmembrane helix</keyword>
<dbReference type="AlphaFoldDB" id="A0A396JW72"/>
<accession>A0A396JW72</accession>
<evidence type="ECO:0000313" key="3">
    <source>
        <dbReference type="Proteomes" id="UP000265566"/>
    </source>
</evidence>
<comment type="caution">
    <text evidence="2">The sequence shown here is derived from an EMBL/GenBank/DDBJ whole genome shotgun (WGS) entry which is preliminary data.</text>
</comment>
<dbReference type="Proteomes" id="UP000265566">
    <property type="component" value="Chromosome 1"/>
</dbReference>
<evidence type="ECO:0000256" key="1">
    <source>
        <dbReference type="SAM" id="Phobius"/>
    </source>
</evidence>
<keyword evidence="1" id="KW-0472">Membrane</keyword>
<evidence type="ECO:0000313" key="2">
    <source>
        <dbReference type="EMBL" id="RHN78957.1"/>
    </source>
</evidence>
<proteinExistence type="predicted"/>
<evidence type="ECO:0008006" key="4">
    <source>
        <dbReference type="Google" id="ProtNLM"/>
    </source>
</evidence>
<feature type="transmembrane region" description="Helical" evidence="1">
    <location>
        <begin position="145"/>
        <end position="166"/>
    </location>
</feature>
<feature type="transmembrane region" description="Helical" evidence="1">
    <location>
        <begin position="107"/>
        <end position="125"/>
    </location>
</feature>